<evidence type="ECO:0000256" key="4">
    <source>
        <dbReference type="ARBA" id="ARBA00023143"/>
    </source>
</evidence>
<keyword evidence="8" id="KW-0282">Flagellum</keyword>
<reference evidence="8 9" key="2">
    <citation type="journal article" date="2010" name="Stand. Genomic Sci.">
        <title>Complete genome sequence of Syntrophothermus lipocalidus type strain (TGB-C1).</title>
        <authorList>
            <person name="Djao O.D."/>
            <person name="Zhang X."/>
            <person name="Lucas S."/>
            <person name="Lapidus A."/>
            <person name="Del Rio T.G."/>
            <person name="Nolan M."/>
            <person name="Tice H."/>
            <person name="Cheng J.F."/>
            <person name="Han C."/>
            <person name="Tapia R."/>
            <person name="Goodwin L."/>
            <person name="Pitluck S."/>
            <person name="Liolios K."/>
            <person name="Ivanova N."/>
            <person name="Mavromatis K."/>
            <person name="Mikhailova N."/>
            <person name="Ovchinnikova G."/>
            <person name="Pati A."/>
            <person name="Brambilla E."/>
            <person name="Chen A."/>
            <person name="Palaniappan K."/>
            <person name="Land M."/>
            <person name="Hauser L."/>
            <person name="Chang Y.J."/>
            <person name="Jeffries C.D."/>
            <person name="Rohde M."/>
            <person name="Sikorski J."/>
            <person name="Spring S."/>
            <person name="Goker M."/>
            <person name="Detter J.C."/>
            <person name="Woyke T."/>
            <person name="Bristow J."/>
            <person name="Eisen J.A."/>
            <person name="Markowitz V."/>
            <person name="Hugenholtz P."/>
            <person name="Kyrpides N.C."/>
            <person name="Klenk H.P."/>
        </authorList>
    </citation>
    <scope>NUCLEOTIDE SEQUENCE [LARGE SCALE GENOMIC DNA]</scope>
    <source>
        <strain evidence="9">DSM 12680 / TGB-C1</strain>
    </source>
</reference>
<dbReference type="KEGG" id="slp:Slip_0950"/>
<protein>
    <recommendedName>
        <fullName evidence="3 6">Flagellar basal body rod protein FlgB</fullName>
    </recommendedName>
</protein>
<dbReference type="eggNOG" id="COG1815">
    <property type="taxonomic scope" value="Bacteria"/>
</dbReference>
<dbReference type="PIRSF" id="PIRSF002889">
    <property type="entry name" value="Rod_FlgB"/>
    <property type="match status" value="1"/>
</dbReference>
<evidence type="ECO:0000256" key="5">
    <source>
        <dbReference type="ARBA" id="ARBA00024934"/>
    </source>
</evidence>
<sequence length="138" mass="15501">MLDKVIGNQRINVLEKALDGAMLRQKVIANNLANVDTPGYKAMEVTFEEQLKNSMKEAGSEYNLKTTHPRHLQIPNISSFQVGINVAEGYTFRNDGNSVDIDREMARLSKNVVYYNAVSTSMSEEFKLLRMAITEGRG</sequence>
<dbReference type="GO" id="GO:0071978">
    <property type="term" value="P:bacterial-type flagellum-dependent swarming motility"/>
    <property type="evidence" value="ECO:0007669"/>
    <property type="project" value="TreeGrafter"/>
</dbReference>
<comment type="function">
    <text evidence="5 6">Structural component of flagellum, the bacterial motility apparatus. Part of the rod structure of flagellar basal body.</text>
</comment>
<evidence type="ECO:0000256" key="1">
    <source>
        <dbReference type="ARBA" id="ARBA00004117"/>
    </source>
</evidence>
<dbReference type="NCBIfam" id="TIGR01396">
    <property type="entry name" value="FlgB"/>
    <property type="match status" value="1"/>
</dbReference>
<evidence type="ECO:0000313" key="9">
    <source>
        <dbReference type="Proteomes" id="UP000000378"/>
    </source>
</evidence>
<keyword evidence="8" id="KW-0969">Cilium</keyword>
<dbReference type="EMBL" id="CP002048">
    <property type="protein sequence ID" value="ADI01729.1"/>
    <property type="molecule type" value="Genomic_DNA"/>
</dbReference>
<comment type="subunit">
    <text evidence="6">The basal body constitutes a major portion of the flagellar organelle and consists of a number of rings mounted on a central rod.</text>
</comment>
<dbReference type="AlphaFoldDB" id="D7CLZ4"/>
<organism evidence="8 9">
    <name type="scientific">Syntrophothermus lipocalidus (strain DSM 12680 / TGB-C1)</name>
    <dbReference type="NCBI Taxonomy" id="643648"/>
    <lineage>
        <taxon>Bacteria</taxon>
        <taxon>Bacillati</taxon>
        <taxon>Bacillota</taxon>
        <taxon>Clostridia</taxon>
        <taxon>Eubacteriales</taxon>
        <taxon>Syntrophomonadaceae</taxon>
        <taxon>Syntrophothermus</taxon>
    </lineage>
</organism>
<keyword evidence="4 6" id="KW-0975">Bacterial flagellum</keyword>
<keyword evidence="9" id="KW-1185">Reference proteome</keyword>
<dbReference type="RefSeq" id="WP_013175131.1">
    <property type="nucleotide sequence ID" value="NC_014220.1"/>
</dbReference>
<gene>
    <name evidence="8" type="ordered locus">Slip_0950</name>
</gene>
<feature type="domain" description="Flagellar basal body rod protein N-terminal" evidence="7">
    <location>
        <begin position="11"/>
        <end position="41"/>
    </location>
</feature>
<dbReference type="PANTHER" id="PTHR30435:SF12">
    <property type="entry name" value="FLAGELLAR BASAL BODY ROD PROTEIN FLGB"/>
    <property type="match status" value="1"/>
</dbReference>
<dbReference type="InterPro" id="IPR019776">
    <property type="entry name" value="Flagellar_basal_body_rod_CS"/>
</dbReference>
<evidence type="ECO:0000313" key="8">
    <source>
        <dbReference type="EMBL" id="ADI01729.1"/>
    </source>
</evidence>
<dbReference type="InterPro" id="IPR001444">
    <property type="entry name" value="Flag_bb_rod_N"/>
</dbReference>
<comment type="similarity">
    <text evidence="2 6">Belongs to the flagella basal body rod proteins family.</text>
</comment>
<dbReference type="STRING" id="643648.Slip_0950"/>
<dbReference type="Pfam" id="PF00460">
    <property type="entry name" value="Flg_bb_rod"/>
    <property type="match status" value="1"/>
</dbReference>
<evidence type="ECO:0000259" key="7">
    <source>
        <dbReference type="Pfam" id="PF00460"/>
    </source>
</evidence>
<evidence type="ECO:0000256" key="3">
    <source>
        <dbReference type="ARBA" id="ARBA00014376"/>
    </source>
</evidence>
<comment type="subcellular location">
    <subcellularLocation>
        <location evidence="1 6">Bacterial flagellum basal body</location>
    </subcellularLocation>
</comment>
<reference evidence="9" key="1">
    <citation type="journal article" date="2010" name="Stand. Genomic Sci.">
        <title>Complete genome sequence of Syntrophothermus lipocalidus type strain (TGB-C1T).</title>
        <authorList>
            <consortium name="US DOE Joint Genome Institute (JGI-PGF)"/>
            <person name="Djao O."/>
            <person name="Zhang X."/>
            <person name="Lucas S."/>
            <person name="Lapidus A."/>
            <person name="Glavina Del Rio T."/>
            <person name="Nolan M."/>
            <person name="Tice H."/>
            <person name="Cheng J."/>
            <person name="Han C."/>
            <person name="Tapia R."/>
            <person name="Goodwin L."/>
            <person name="Pitluck S."/>
            <person name="Liolios K."/>
            <person name="Ivanova N."/>
            <person name="Mavromatis K."/>
            <person name="Mikhailova N."/>
            <person name="Ovchinnikova G."/>
            <person name="Pati A."/>
            <person name="Brambilla E."/>
            <person name="Chen A."/>
            <person name="Palaniappan K."/>
            <person name="Land M."/>
            <person name="Hauser L."/>
            <person name="Chang Y."/>
            <person name="Jeffries C."/>
            <person name="Rohde M."/>
            <person name="Sikorski J."/>
            <person name="Spring S."/>
            <person name="Goker M."/>
            <person name="Detter J."/>
            <person name="Woyke T."/>
            <person name="Bristow J."/>
            <person name="Eisen J."/>
            <person name="Markowitz V."/>
            <person name="Hugenholtz P."/>
            <person name="Kyrpides N."/>
            <person name="Klenk H."/>
        </authorList>
    </citation>
    <scope>NUCLEOTIDE SEQUENCE [LARGE SCALE GENOMIC DNA]</scope>
    <source>
        <strain evidence="9">DSM 12680 / TGB-C1</strain>
    </source>
</reference>
<evidence type="ECO:0000256" key="6">
    <source>
        <dbReference type="PIRNR" id="PIRNR002889"/>
    </source>
</evidence>
<keyword evidence="8" id="KW-0966">Cell projection</keyword>
<name>D7CLZ4_SYNLT</name>
<dbReference type="PROSITE" id="PS00588">
    <property type="entry name" value="FLAGELLA_BB_ROD"/>
    <property type="match status" value="1"/>
</dbReference>
<evidence type="ECO:0000256" key="2">
    <source>
        <dbReference type="ARBA" id="ARBA00009677"/>
    </source>
</evidence>
<dbReference type="InterPro" id="IPR006300">
    <property type="entry name" value="FlgB"/>
</dbReference>
<proteinExistence type="inferred from homology"/>
<dbReference type="Proteomes" id="UP000000378">
    <property type="component" value="Chromosome"/>
</dbReference>
<dbReference type="GO" id="GO:0030694">
    <property type="term" value="C:bacterial-type flagellum basal body, rod"/>
    <property type="evidence" value="ECO:0007669"/>
    <property type="project" value="InterPro"/>
</dbReference>
<accession>D7CLZ4</accession>
<dbReference type="HOGENOM" id="CLU_125463_3_2_9"/>
<dbReference type="PANTHER" id="PTHR30435">
    <property type="entry name" value="FLAGELLAR PROTEIN"/>
    <property type="match status" value="1"/>
</dbReference>